<protein>
    <submittedName>
        <fullName evidence="2">Prothoracicotropic hormone protein</fullName>
    </submittedName>
</protein>
<dbReference type="InterPro" id="IPR052876">
    <property type="entry name" value="Insect_Hormone_Regulators"/>
</dbReference>
<dbReference type="PANTHER" id="PTHR39940">
    <property type="entry name" value="PROTHORACICOTROPIC HORMONE, ISOFORM F"/>
    <property type="match status" value="1"/>
</dbReference>
<sequence>MISRSIVILLACSGVLIIMEALMPRTMAMKSTRNIHEFMIEDQRTRKKHNYMFQRDRNNDILRNKNNGLMYDMESLEIDSSPEDYSNLVMDYANMKKNDVFLLDNSIGTRTRKRGNIKRQNIPDPPCSCEYTNETVDFGENAFPRHVESRNCSELRQSSCLFPYVCKETLYDISVLKRRQSTTQPSEKVPNELKFRWIAEKWQISVGCVCTRDYRDTINQD</sequence>
<keyword evidence="1" id="KW-0472">Membrane</keyword>
<keyword evidence="1" id="KW-1133">Transmembrane helix</keyword>
<evidence type="ECO:0000256" key="1">
    <source>
        <dbReference type="SAM" id="Phobius"/>
    </source>
</evidence>
<keyword evidence="1" id="KW-0812">Transmembrane</keyword>
<name>A0A0S1MMC2_ANTPE</name>
<organism evidence="2">
    <name type="scientific">Antheraea pernyi</name>
    <name type="common">Chinese oak silk moth</name>
    <name type="synonym">Bombyx pernyi</name>
    <dbReference type="NCBI Taxonomy" id="7119"/>
    <lineage>
        <taxon>Eukaryota</taxon>
        <taxon>Metazoa</taxon>
        <taxon>Ecdysozoa</taxon>
        <taxon>Arthropoda</taxon>
        <taxon>Hexapoda</taxon>
        <taxon>Insecta</taxon>
        <taxon>Pterygota</taxon>
        <taxon>Neoptera</taxon>
        <taxon>Endopterygota</taxon>
        <taxon>Lepidoptera</taxon>
        <taxon>Glossata</taxon>
        <taxon>Ditrysia</taxon>
        <taxon>Bombycoidea</taxon>
        <taxon>Saturniidae</taxon>
        <taxon>Saturniinae</taxon>
        <taxon>Saturniini</taxon>
        <taxon>Antheraea</taxon>
    </lineage>
</organism>
<feature type="transmembrane region" description="Helical" evidence="1">
    <location>
        <begin position="6"/>
        <end position="23"/>
    </location>
</feature>
<dbReference type="SUPFAM" id="SSF57501">
    <property type="entry name" value="Cystine-knot cytokines"/>
    <property type="match status" value="1"/>
</dbReference>
<reference evidence="2" key="1">
    <citation type="submission" date="2015-06" db="EMBL/GenBank/DDBJ databases">
        <title>The expression pattern of prothoracicotropic hormone gene in the diapause and non-diapause pupae of Antheraea pernyi.</title>
        <authorList>
            <person name="Wang Y."/>
            <person name="Li H.J."/>
            <person name="Jiang Y.R."/>
            <person name="Qin L."/>
        </authorList>
    </citation>
    <scope>NUCLEOTIDE SEQUENCE</scope>
    <source>
        <strain evidence="2">Shenhuang No.2</strain>
    </source>
</reference>
<dbReference type="EMBL" id="KT225461">
    <property type="protein sequence ID" value="ALL42053.1"/>
    <property type="molecule type" value="mRNA"/>
</dbReference>
<accession>A0A0S1MMC2</accession>
<dbReference type="Gene3D" id="2.10.90.10">
    <property type="entry name" value="Cystine-knot cytokines"/>
    <property type="match status" value="1"/>
</dbReference>
<dbReference type="InterPro" id="IPR029034">
    <property type="entry name" value="Cystine-knot_cytokine"/>
</dbReference>
<dbReference type="AlphaFoldDB" id="A0A0S1MMC2"/>
<dbReference type="PANTHER" id="PTHR39940:SF1">
    <property type="entry name" value="PROTHORACICOTROPIC HORMONE, ISOFORM F"/>
    <property type="match status" value="1"/>
</dbReference>
<evidence type="ECO:0000313" key="2">
    <source>
        <dbReference type="EMBL" id="ALL42053.1"/>
    </source>
</evidence>
<proteinExistence type="evidence at transcript level"/>